<organism evidence="6 7">
    <name type="scientific">Photobacterium aphoticum</name>
    <dbReference type="NCBI Taxonomy" id="754436"/>
    <lineage>
        <taxon>Bacteria</taxon>
        <taxon>Pseudomonadati</taxon>
        <taxon>Pseudomonadota</taxon>
        <taxon>Gammaproteobacteria</taxon>
        <taxon>Vibrionales</taxon>
        <taxon>Vibrionaceae</taxon>
        <taxon>Photobacterium</taxon>
    </lineage>
</organism>
<dbReference type="GO" id="GO:0051539">
    <property type="term" value="F:4 iron, 4 sulfur cluster binding"/>
    <property type="evidence" value="ECO:0007669"/>
    <property type="project" value="UniProtKB-KW"/>
</dbReference>
<dbReference type="SUPFAM" id="SSF54862">
    <property type="entry name" value="4Fe-4S ferredoxins"/>
    <property type="match status" value="1"/>
</dbReference>
<accession>A0A0J1JB67</accession>
<dbReference type="Pfam" id="PF25160">
    <property type="entry name" value="LdpA_Fe-S-bd"/>
    <property type="match status" value="1"/>
</dbReference>
<dbReference type="PROSITE" id="PS51379">
    <property type="entry name" value="4FE4S_FER_2"/>
    <property type="match status" value="3"/>
</dbReference>
<dbReference type="RefSeq" id="WP_047876338.1">
    <property type="nucleotide sequence ID" value="NZ_BMYC01000029.1"/>
</dbReference>
<dbReference type="PATRIC" id="fig|754436.4.peg.4350"/>
<evidence type="ECO:0000313" key="6">
    <source>
        <dbReference type="EMBL" id="KLU98831.1"/>
    </source>
</evidence>
<dbReference type="EMBL" id="LDOV01000042">
    <property type="protein sequence ID" value="KLU98831.1"/>
    <property type="molecule type" value="Genomic_DNA"/>
</dbReference>
<feature type="domain" description="4Fe-4S ferredoxin-type" evidence="5">
    <location>
        <begin position="50"/>
        <end position="83"/>
    </location>
</feature>
<evidence type="ECO:0000256" key="3">
    <source>
        <dbReference type="ARBA" id="ARBA00023004"/>
    </source>
</evidence>
<dbReference type="GO" id="GO:0046872">
    <property type="term" value="F:metal ion binding"/>
    <property type="evidence" value="ECO:0007669"/>
    <property type="project" value="UniProtKB-KW"/>
</dbReference>
<dbReference type="OrthoDB" id="9808559at2"/>
<dbReference type="InterPro" id="IPR017900">
    <property type="entry name" value="4Fe4S_Fe_S_CS"/>
</dbReference>
<sequence>MTEKSEKYYQAVMEHKQISRRGLFRGLLSGAKKTQQQAVVEPFTRLVARPPTAVDETLLSRLCDGCGECEKACPQHVISMINGKPELHLDCNFCTDCGECQRACPTLALSNTCHSTGMIPVFSGSCRRMLYGYCDMCATDCPQQAIDLNEKRPAVLKDKCNGCGQCRTACPMGAISFTLSPITPKVQEAPAVPTE</sequence>
<dbReference type="Proteomes" id="UP000036426">
    <property type="component" value="Unassembled WGS sequence"/>
</dbReference>
<comment type="caution">
    <text evidence="6">The sequence shown here is derived from an EMBL/GenBank/DDBJ whole genome shotgun (WGS) entry which is preliminary data.</text>
</comment>
<keyword evidence="2" id="KW-0479">Metal-binding</keyword>
<dbReference type="Pfam" id="PF12838">
    <property type="entry name" value="Fer4_7"/>
    <property type="match status" value="1"/>
</dbReference>
<name>A0A0J1JB67_9GAMM</name>
<dbReference type="AlphaFoldDB" id="A0A0J1JB67"/>
<dbReference type="PANTHER" id="PTHR24960:SF85">
    <property type="entry name" value="POLYFERREDOXIN PROTEIN VHUB"/>
    <property type="match status" value="1"/>
</dbReference>
<reference evidence="6 7" key="1">
    <citation type="submission" date="2015-05" db="EMBL/GenBank/DDBJ databases">
        <title>Photobacterium galathea sp. nov.</title>
        <authorList>
            <person name="Machado H."/>
            <person name="Gram L."/>
        </authorList>
    </citation>
    <scope>NUCLEOTIDE SEQUENCE [LARGE SCALE GENOMIC DNA]</scope>
    <source>
        <strain evidence="6 7">DSM 25995</strain>
    </source>
</reference>
<gene>
    <name evidence="6" type="ORF">ABT58_20655</name>
</gene>
<keyword evidence="1" id="KW-0004">4Fe-4S</keyword>
<keyword evidence="3" id="KW-0408">Iron</keyword>
<evidence type="ECO:0000256" key="1">
    <source>
        <dbReference type="ARBA" id="ARBA00022485"/>
    </source>
</evidence>
<feature type="domain" description="4Fe-4S ferredoxin-type" evidence="5">
    <location>
        <begin position="151"/>
        <end position="180"/>
    </location>
</feature>
<dbReference type="InterPro" id="IPR050157">
    <property type="entry name" value="PSI_iron-sulfur_center"/>
</dbReference>
<dbReference type="PROSITE" id="PS00198">
    <property type="entry name" value="4FE4S_FER_1"/>
    <property type="match status" value="1"/>
</dbReference>
<feature type="domain" description="4Fe-4S ferredoxin-type" evidence="5">
    <location>
        <begin position="85"/>
        <end position="114"/>
    </location>
</feature>
<evidence type="ECO:0000256" key="2">
    <source>
        <dbReference type="ARBA" id="ARBA00022723"/>
    </source>
</evidence>
<proteinExistence type="predicted"/>
<evidence type="ECO:0000259" key="5">
    <source>
        <dbReference type="PROSITE" id="PS51379"/>
    </source>
</evidence>
<evidence type="ECO:0000313" key="7">
    <source>
        <dbReference type="Proteomes" id="UP000036426"/>
    </source>
</evidence>
<dbReference type="InterPro" id="IPR017896">
    <property type="entry name" value="4Fe4S_Fe-S-bd"/>
</dbReference>
<dbReference type="PANTHER" id="PTHR24960">
    <property type="entry name" value="PHOTOSYSTEM I IRON-SULFUR CENTER-RELATED"/>
    <property type="match status" value="1"/>
</dbReference>
<keyword evidence="7" id="KW-1185">Reference proteome</keyword>
<dbReference type="InterPro" id="IPR057431">
    <property type="entry name" value="LdpA_Fe-S-bd"/>
</dbReference>
<evidence type="ECO:0000256" key="4">
    <source>
        <dbReference type="ARBA" id="ARBA00023014"/>
    </source>
</evidence>
<dbReference type="Gene3D" id="3.30.70.20">
    <property type="match status" value="2"/>
</dbReference>
<protein>
    <recommendedName>
        <fullName evidence="5">4Fe-4S ferredoxin-type domain-containing protein</fullName>
    </recommendedName>
</protein>
<keyword evidence="4" id="KW-0411">Iron-sulfur</keyword>